<dbReference type="KEGG" id="vg:10511781"/>
<protein>
    <submittedName>
        <fullName evidence="1">Uncharacterized protein</fullName>
    </submittedName>
</protein>
<evidence type="ECO:0000313" key="1">
    <source>
        <dbReference type="EMBL" id="ADK73445.1"/>
    </source>
</evidence>
<sequence length="69" mass="8225">MPNRLDTRTELRTYNADKLEEMIELRDQLIKEGWQLRDFVQLRQPLDGRGPYWATFSFDLPAIDPKAMN</sequence>
<dbReference type="Proteomes" id="UP000008742">
    <property type="component" value="Segment"/>
</dbReference>
<reference evidence="1 2" key="2">
    <citation type="journal article" date="2011" name="Virol. J.">
        <title>Complete genome sequence of a marine roseophage provides evidence into the evolution of gene transfer agents in alphaproteobacteria.</title>
        <authorList>
            <person name="Huang S."/>
            <person name="Zhang Y."/>
            <person name="Chen F."/>
            <person name="Jiao N."/>
        </authorList>
    </citation>
    <scope>NUCLEOTIDE SEQUENCE [LARGE SCALE GENOMIC DNA]</scope>
</reference>
<keyword evidence="2" id="KW-1185">Reference proteome</keyword>
<gene>
    <name evidence="1" type="ORF">RDJLphi1_gp44</name>
</gene>
<dbReference type="EMBL" id="HM151342">
    <property type="protein sequence ID" value="ADK73445.1"/>
    <property type="molecule type" value="Genomic_DNA"/>
</dbReference>
<dbReference type="GeneID" id="10511781"/>
<proteinExistence type="predicted"/>
<name>F4YXQ5_9CAUD</name>
<organism evidence="1 2">
    <name type="scientific">Roseobacter phage RDJL Phi 1</name>
    <dbReference type="NCBI Taxonomy" id="562742"/>
    <lineage>
        <taxon>Viruses</taxon>
        <taxon>Duplodnaviria</taxon>
        <taxon>Heunggongvirae</taxon>
        <taxon>Uroviricota</taxon>
        <taxon>Caudoviricetes</taxon>
        <taxon>Xiamenvirus</taxon>
        <taxon>Xiamenvirus RDJL1</taxon>
    </lineage>
</organism>
<accession>F4YXQ5</accession>
<evidence type="ECO:0000313" key="2">
    <source>
        <dbReference type="Proteomes" id="UP000008742"/>
    </source>
</evidence>
<dbReference type="OrthoDB" id="35545at10239"/>
<dbReference type="RefSeq" id="YP_004421812.1">
    <property type="nucleotide sequence ID" value="NC_015466.1"/>
</dbReference>
<reference evidence="1 2" key="1">
    <citation type="journal article" date="2009" name="Appl. Environ. Microbiol.">
        <title>Roseophage RDJL Phi1, infecting the aerobic anoxygenic phototrophic bacterium Roseobacter denitrificans OCh114.</title>
        <authorList>
            <person name="Zhang Y."/>
            <person name="Jiao N."/>
        </authorList>
    </citation>
    <scope>NUCLEOTIDE SEQUENCE [LARGE SCALE GENOMIC DNA]</scope>
</reference>